<evidence type="ECO:0000313" key="1">
    <source>
        <dbReference type="EMBL" id="PCJ17946.1"/>
    </source>
</evidence>
<reference evidence="2" key="1">
    <citation type="submission" date="2017-08" db="EMBL/GenBank/DDBJ databases">
        <title>A dynamic microbial community with high functional redundancy inhabits the cold, oxic subseafloor aquifer.</title>
        <authorList>
            <person name="Tully B.J."/>
            <person name="Wheat C.G."/>
            <person name="Glazer B.T."/>
            <person name="Huber J.A."/>
        </authorList>
    </citation>
    <scope>NUCLEOTIDE SEQUENCE [LARGE SCALE GENOMIC DNA]</scope>
</reference>
<dbReference type="Proteomes" id="UP000218327">
    <property type="component" value="Unassembled WGS sequence"/>
</dbReference>
<dbReference type="AlphaFoldDB" id="A0A2A5AGH0"/>
<name>A0A2A5AGH0_9GAMM</name>
<comment type="caution">
    <text evidence="1">The sequence shown here is derived from an EMBL/GenBank/DDBJ whole genome shotgun (WGS) entry which is preliminary data.</text>
</comment>
<evidence type="ECO:0000313" key="2">
    <source>
        <dbReference type="Proteomes" id="UP000218327"/>
    </source>
</evidence>
<sequence length="233" mass="27173">MQVFSWKDKDSWPNFLGNNLIENADIDENLVSIFYEVYTHIKAYHASRPLEPNHLLEAGIQTANYDELIQQYRLNMEKFCGIKLSDEQIKYAQQEIGDFHNGSLFVVVDDDELLQHAGHYAIYGSEYLLGITNRISHKYEIVGAENLRKFGVPTIFEIELPIEKFTDFDVSCLVREINNYIYSDEIEESIDFTFELCQPIQGSYIVNYYHPNNIADPTNQFKVYVEKTELKKS</sequence>
<proteinExistence type="predicted"/>
<gene>
    <name evidence="1" type="ORF">COA96_17375</name>
</gene>
<protein>
    <submittedName>
        <fullName evidence="1">Uncharacterized protein</fullName>
    </submittedName>
</protein>
<accession>A0A2A5AGH0</accession>
<organism evidence="1 2">
    <name type="scientific">SAR86 cluster bacterium</name>
    <dbReference type="NCBI Taxonomy" id="2030880"/>
    <lineage>
        <taxon>Bacteria</taxon>
        <taxon>Pseudomonadati</taxon>
        <taxon>Pseudomonadota</taxon>
        <taxon>Gammaproteobacteria</taxon>
        <taxon>SAR86 cluster</taxon>
    </lineage>
</organism>
<dbReference type="EMBL" id="NVVJ01000103">
    <property type="protein sequence ID" value="PCJ17946.1"/>
    <property type="molecule type" value="Genomic_DNA"/>
</dbReference>